<dbReference type="eggNOG" id="ENOG502RPBY">
    <property type="taxonomic scope" value="Eukaryota"/>
</dbReference>
<dbReference type="AlphaFoldDB" id="A0A0D3EV31"/>
<dbReference type="Gene3D" id="3.40.50.300">
    <property type="entry name" value="P-loop containing nucleotide triphosphate hydrolases"/>
    <property type="match status" value="1"/>
</dbReference>
<dbReference type="Proteomes" id="UP000026960">
    <property type="component" value="Chromosome 1"/>
</dbReference>
<dbReference type="GO" id="GO:0043531">
    <property type="term" value="F:ADP binding"/>
    <property type="evidence" value="ECO:0007669"/>
    <property type="project" value="InterPro"/>
</dbReference>
<reference evidence="2" key="2">
    <citation type="submission" date="2015-03" db="UniProtKB">
        <authorList>
            <consortium name="EnsemblPlants"/>
        </authorList>
    </citation>
    <scope>IDENTIFICATION</scope>
</reference>
<accession>A0A0D3EV31</accession>
<keyword evidence="3" id="KW-1185">Reference proteome</keyword>
<dbReference type="HOGENOM" id="CLU_058541_0_0_1"/>
<evidence type="ECO:0000313" key="3">
    <source>
        <dbReference type="Proteomes" id="UP000026960"/>
    </source>
</evidence>
<feature type="domain" description="NB-ARC" evidence="1">
    <location>
        <begin position="166"/>
        <end position="269"/>
    </location>
</feature>
<dbReference type="InterPro" id="IPR027417">
    <property type="entry name" value="P-loop_NTPase"/>
</dbReference>
<dbReference type="EnsemblPlants" id="OBART01G33950.1">
    <property type="protein sequence ID" value="OBART01G33950.1"/>
    <property type="gene ID" value="OBART01G33950"/>
</dbReference>
<organism evidence="2">
    <name type="scientific">Oryza barthii</name>
    <dbReference type="NCBI Taxonomy" id="65489"/>
    <lineage>
        <taxon>Eukaryota</taxon>
        <taxon>Viridiplantae</taxon>
        <taxon>Streptophyta</taxon>
        <taxon>Embryophyta</taxon>
        <taxon>Tracheophyta</taxon>
        <taxon>Spermatophyta</taxon>
        <taxon>Magnoliopsida</taxon>
        <taxon>Liliopsida</taxon>
        <taxon>Poales</taxon>
        <taxon>Poaceae</taxon>
        <taxon>BOP clade</taxon>
        <taxon>Oryzoideae</taxon>
        <taxon>Oryzeae</taxon>
        <taxon>Oryzinae</taxon>
        <taxon>Oryza</taxon>
    </lineage>
</organism>
<dbReference type="PRINTS" id="PR00364">
    <property type="entry name" value="DISEASERSIST"/>
</dbReference>
<name>A0A0D3EV31_9ORYZ</name>
<dbReference type="Gramene" id="OBART01G33950.1">
    <property type="protein sequence ID" value="OBART01G33950.1"/>
    <property type="gene ID" value="OBART01G33950"/>
</dbReference>
<dbReference type="PANTHER" id="PTHR36766:SF70">
    <property type="entry name" value="DISEASE RESISTANCE PROTEIN RGA4"/>
    <property type="match status" value="1"/>
</dbReference>
<dbReference type="PANTHER" id="PTHR36766">
    <property type="entry name" value="PLANT BROAD-SPECTRUM MILDEW RESISTANCE PROTEIN RPW8"/>
    <property type="match status" value="1"/>
</dbReference>
<protein>
    <recommendedName>
        <fullName evidence="1">NB-ARC domain-containing protein</fullName>
    </recommendedName>
</protein>
<dbReference type="PaxDb" id="65489-OBART01G33950.1"/>
<evidence type="ECO:0000313" key="2">
    <source>
        <dbReference type="EnsemblPlants" id="OBART01G33950.1"/>
    </source>
</evidence>
<sequence>MAVEVVQFLVRKYVDSLAEEEAAAELPFRAHFYDVKAELEKAAISSTNADELRQCLYELNDLLAECRMLASRTNTRPGCFSPSEAWRSNRVKKRVIAVKRRVLRCVESDSSGNAAALEEEDSAAAGFSRWTSSWLEEGTVHGFDQQLAELESMAFGAECGAGGLAGVGIVGMGGVGKTALAQLVFNSPRARRRFFPRIWVCLSRTACAGADVRKEVLQSMLMALGLEEEVILSMDGGNNLGEMVFAVHEQLKGKRYLVVFDDVWNVDGWYADVVGRRNASPTGDEWGERLAFGLPKERGGVVVVTSRLEQAAETMVGKSSLHRVQPLVDGESCWAIFMDAFSKERRPADLTTVNNMKDEIIDTCGGLPSAAKALGDIFARSLSSPASTSSQELSKNR</sequence>
<dbReference type="STRING" id="65489.A0A0D3EV31"/>
<dbReference type="InterPro" id="IPR002182">
    <property type="entry name" value="NB-ARC"/>
</dbReference>
<evidence type="ECO:0000259" key="1">
    <source>
        <dbReference type="Pfam" id="PF00931"/>
    </source>
</evidence>
<dbReference type="Pfam" id="PF00931">
    <property type="entry name" value="NB-ARC"/>
    <property type="match status" value="1"/>
</dbReference>
<dbReference type="SUPFAM" id="SSF52540">
    <property type="entry name" value="P-loop containing nucleoside triphosphate hydrolases"/>
    <property type="match status" value="1"/>
</dbReference>
<reference evidence="2" key="1">
    <citation type="journal article" date="2009" name="Rice">
        <title>De Novo Next Generation Sequencing of Plant Genomes.</title>
        <authorList>
            <person name="Rounsley S."/>
            <person name="Marri P.R."/>
            <person name="Yu Y."/>
            <person name="He R."/>
            <person name="Sisneros N."/>
            <person name="Goicoechea J.L."/>
            <person name="Lee S.J."/>
            <person name="Angelova A."/>
            <person name="Kudrna D."/>
            <person name="Luo M."/>
            <person name="Affourtit J."/>
            <person name="Desany B."/>
            <person name="Knight J."/>
            <person name="Niazi F."/>
            <person name="Egholm M."/>
            <person name="Wing R.A."/>
        </authorList>
    </citation>
    <scope>NUCLEOTIDE SEQUENCE [LARGE SCALE GENOMIC DNA]</scope>
    <source>
        <strain evidence="2">cv. IRGC 105608</strain>
    </source>
</reference>
<proteinExistence type="predicted"/>